<dbReference type="EMBL" id="WOWK01000010">
    <property type="protein sequence ID" value="KAF0329721.1"/>
    <property type="molecule type" value="Genomic_DNA"/>
</dbReference>
<dbReference type="AlphaFoldDB" id="A0A8H3WPP3"/>
<protein>
    <submittedName>
        <fullName evidence="1">Uncharacterized protein</fullName>
    </submittedName>
</protein>
<sequence>MISIEMIDQTIDSHYEENVGGCQGWPTVARVKPLEFTITKCLPTFPRGLRRSALNERLEMPQRLPHVSTRREISRRSSVGSKKGKIFFLLLTMLACFCGWGNQRTSNRANSDNGSTSPLNNGIMCVIWSSSPLTRLPT</sequence>
<accession>A0A8H3WPP3</accession>
<evidence type="ECO:0000313" key="2">
    <source>
        <dbReference type="Proteomes" id="UP000434172"/>
    </source>
</evidence>
<keyword evidence="2" id="KW-1185">Reference proteome</keyword>
<gene>
    <name evidence="1" type="ORF">GQ607_002894</name>
</gene>
<evidence type="ECO:0000313" key="1">
    <source>
        <dbReference type="EMBL" id="KAF0329721.1"/>
    </source>
</evidence>
<reference evidence="1 2" key="1">
    <citation type="submission" date="2019-12" db="EMBL/GenBank/DDBJ databases">
        <title>A genome sequence resource for the geographically widespread anthracnose pathogen Colletotrichum asianum.</title>
        <authorList>
            <person name="Meng Y."/>
        </authorList>
    </citation>
    <scope>NUCLEOTIDE SEQUENCE [LARGE SCALE GENOMIC DNA]</scope>
    <source>
        <strain evidence="1 2">ICMP 18580</strain>
    </source>
</reference>
<proteinExistence type="predicted"/>
<comment type="caution">
    <text evidence="1">The sequence shown here is derived from an EMBL/GenBank/DDBJ whole genome shotgun (WGS) entry which is preliminary data.</text>
</comment>
<organism evidence="1 2">
    <name type="scientific">Colletotrichum asianum</name>
    <dbReference type="NCBI Taxonomy" id="702518"/>
    <lineage>
        <taxon>Eukaryota</taxon>
        <taxon>Fungi</taxon>
        <taxon>Dikarya</taxon>
        <taxon>Ascomycota</taxon>
        <taxon>Pezizomycotina</taxon>
        <taxon>Sordariomycetes</taxon>
        <taxon>Hypocreomycetidae</taxon>
        <taxon>Glomerellales</taxon>
        <taxon>Glomerellaceae</taxon>
        <taxon>Colletotrichum</taxon>
        <taxon>Colletotrichum gloeosporioides species complex</taxon>
    </lineage>
</organism>
<dbReference type="Proteomes" id="UP000434172">
    <property type="component" value="Unassembled WGS sequence"/>
</dbReference>
<name>A0A8H3WPP3_9PEZI</name>